<proteinExistence type="predicted"/>
<dbReference type="STRING" id="167539.Pro_1777"/>
<gene>
    <name evidence="1" type="ordered locus">Pro_1777</name>
</gene>
<evidence type="ECO:0000313" key="2">
    <source>
        <dbReference type="Proteomes" id="UP000001420"/>
    </source>
</evidence>
<evidence type="ECO:0000313" key="1">
    <source>
        <dbReference type="EMBL" id="AAQ00821.1"/>
    </source>
</evidence>
<protein>
    <submittedName>
        <fullName evidence="1">Uncharacterized protein</fullName>
    </submittedName>
</protein>
<dbReference type="InterPro" id="IPR030810">
    <property type="entry name" value="Small_EgtBD"/>
</dbReference>
<accession>Q7V9Q2</accession>
<reference evidence="1 2" key="1">
    <citation type="journal article" date="2003" name="Proc. Natl. Acad. Sci. U.S.A.">
        <title>Genome sequence of the cyanobacterium Prochlorococcus marinus SS120, a nearly minimal oxyphototrophic genome.</title>
        <authorList>
            <person name="Dufresne A."/>
            <person name="Salanoubat M."/>
            <person name="Partensky F."/>
            <person name="Artiguenave F."/>
            <person name="Axmann I.M."/>
            <person name="Barbe V."/>
            <person name="Duprat S."/>
            <person name="Galperin M.Y."/>
            <person name="Koonin E.V."/>
            <person name="Le Gall F."/>
            <person name="Makarova K.S."/>
            <person name="Ostrowski M."/>
            <person name="Oztas S."/>
            <person name="Robert C."/>
            <person name="Rogozin I.B."/>
            <person name="Scanlan D.J."/>
            <person name="Tandeau de Marsac N."/>
            <person name="Weissenbach J."/>
            <person name="Wincker P."/>
            <person name="Wolf Y.I."/>
            <person name="Hess W.R."/>
        </authorList>
    </citation>
    <scope>NUCLEOTIDE SEQUENCE [LARGE SCALE GENOMIC DNA]</scope>
    <source>
        <strain evidence="2">SARG / CCMP1375 / SS120</strain>
    </source>
</reference>
<dbReference type="AlphaFoldDB" id="Q7V9Q2"/>
<dbReference type="EMBL" id="AE017126">
    <property type="protein sequence ID" value="AAQ00821.1"/>
    <property type="molecule type" value="Genomic_DNA"/>
</dbReference>
<dbReference type="NCBIfam" id="TIGR04374">
    <property type="entry name" value="small_w_EgtBD"/>
    <property type="match status" value="1"/>
</dbReference>
<dbReference type="EnsemblBacteria" id="AAQ00821">
    <property type="protein sequence ID" value="AAQ00821"/>
    <property type="gene ID" value="Pro_1777"/>
</dbReference>
<dbReference type="KEGG" id="pma:Pro_1777"/>
<dbReference type="RefSeq" id="WP_011125926.1">
    <property type="nucleotide sequence ID" value="NC_005042.1"/>
</dbReference>
<name>Q7V9Q2_PROMA</name>
<dbReference type="HOGENOM" id="CLU_196133_0_0_3"/>
<keyword evidence="2" id="KW-1185">Reference proteome</keyword>
<dbReference type="PATRIC" id="fig|167539.5.peg.1877"/>
<dbReference type="OrthoDB" id="559181at2"/>
<dbReference type="eggNOG" id="ENOG503465K">
    <property type="taxonomic scope" value="Bacteria"/>
</dbReference>
<dbReference type="Proteomes" id="UP000001420">
    <property type="component" value="Chromosome"/>
</dbReference>
<organism evidence="1 2">
    <name type="scientific">Prochlorococcus marinus (strain SARG / CCMP1375 / SS120)</name>
    <dbReference type="NCBI Taxonomy" id="167539"/>
    <lineage>
        <taxon>Bacteria</taxon>
        <taxon>Bacillati</taxon>
        <taxon>Cyanobacteriota</taxon>
        <taxon>Cyanophyceae</taxon>
        <taxon>Synechococcales</taxon>
        <taxon>Prochlorococcaceae</taxon>
        <taxon>Prochlorococcus</taxon>
    </lineage>
</organism>
<sequence length="76" mass="8825">MRKEDKRVAIKFQREKLIEELEKVYKNAFDEISNMELEEGSVAKLSKAFLLSRQAAISELEKEIEKPIITKAANEK</sequence>